<evidence type="ECO:0000256" key="1">
    <source>
        <dbReference type="ARBA" id="ARBA00004141"/>
    </source>
</evidence>
<keyword evidence="9" id="KW-1185">Reference proteome</keyword>
<keyword evidence="3 6" id="KW-1133">Transmembrane helix</keyword>
<evidence type="ECO:0000313" key="8">
    <source>
        <dbReference type="EMBL" id="KAK8054290.1"/>
    </source>
</evidence>
<evidence type="ECO:0000256" key="3">
    <source>
        <dbReference type="ARBA" id="ARBA00022989"/>
    </source>
</evidence>
<feature type="transmembrane region" description="Helical" evidence="6">
    <location>
        <begin position="493"/>
        <end position="511"/>
    </location>
</feature>
<keyword evidence="2 6" id="KW-0812">Transmembrane</keyword>
<name>A0ABR1U866_9PEZI</name>
<comment type="caution">
    <text evidence="8">The sequence shown here is derived from an EMBL/GenBank/DDBJ whole genome shotgun (WGS) entry which is preliminary data.</text>
</comment>
<feature type="transmembrane region" description="Helical" evidence="6">
    <location>
        <begin position="255"/>
        <end position="280"/>
    </location>
</feature>
<evidence type="ECO:0000313" key="9">
    <source>
        <dbReference type="Proteomes" id="UP001446871"/>
    </source>
</evidence>
<dbReference type="Pfam" id="PF07690">
    <property type="entry name" value="MFS_1"/>
    <property type="match status" value="1"/>
</dbReference>
<feature type="domain" description="Major facilitator superfamily (MFS) profile" evidence="7">
    <location>
        <begin position="130"/>
        <end position="595"/>
    </location>
</feature>
<dbReference type="InterPro" id="IPR011701">
    <property type="entry name" value="MFS"/>
</dbReference>
<feature type="transmembrane region" description="Helical" evidence="6">
    <location>
        <begin position="227"/>
        <end position="248"/>
    </location>
</feature>
<dbReference type="Proteomes" id="UP001446871">
    <property type="component" value="Unassembled WGS sequence"/>
</dbReference>
<feature type="non-terminal residue" evidence="8">
    <location>
        <position position="1"/>
    </location>
</feature>
<evidence type="ECO:0000256" key="5">
    <source>
        <dbReference type="SAM" id="MobiDB-lite"/>
    </source>
</evidence>
<dbReference type="PROSITE" id="PS50850">
    <property type="entry name" value="MFS"/>
    <property type="match status" value="1"/>
</dbReference>
<gene>
    <name evidence="8" type="ORF">PG996_013591</name>
</gene>
<feature type="transmembrane region" description="Helical" evidence="6">
    <location>
        <begin position="129"/>
        <end position="149"/>
    </location>
</feature>
<feature type="transmembrane region" description="Helical" evidence="6">
    <location>
        <begin position="443"/>
        <end position="460"/>
    </location>
</feature>
<comment type="subcellular location">
    <subcellularLocation>
        <location evidence="1">Membrane</location>
        <topology evidence="1">Multi-pass membrane protein</topology>
    </subcellularLocation>
</comment>
<reference evidence="8 9" key="1">
    <citation type="submission" date="2023-01" db="EMBL/GenBank/DDBJ databases">
        <title>Analysis of 21 Apiospora genomes using comparative genomics revels a genus with tremendous synthesis potential of carbohydrate active enzymes and secondary metabolites.</title>
        <authorList>
            <person name="Sorensen T."/>
        </authorList>
    </citation>
    <scope>NUCLEOTIDE SEQUENCE [LARGE SCALE GENOMIC DNA]</scope>
    <source>
        <strain evidence="8 9">CBS 83171</strain>
    </source>
</reference>
<accession>A0ABR1U866</accession>
<feature type="transmembrane region" description="Helical" evidence="6">
    <location>
        <begin position="466"/>
        <end position="486"/>
    </location>
</feature>
<evidence type="ECO:0000256" key="2">
    <source>
        <dbReference type="ARBA" id="ARBA00022692"/>
    </source>
</evidence>
<feature type="transmembrane region" description="Helical" evidence="6">
    <location>
        <begin position="196"/>
        <end position="215"/>
    </location>
</feature>
<proteinExistence type="predicted"/>
<dbReference type="PANTHER" id="PTHR23502">
    <property type="entry name" value="MAJOR FACILITATOR SUPERFAMILY"/>
    <property type="match status" value="1"/>
</dbReference>
<feature type="compositionally biased region" description="Basic and acidic residues" evidence="5">
    <location>
        <begin position="92"/>
        <end position="104"/>
    </location>
</feature>
<sequence length="595" mass="66178">SISRKQGQLHLKMIFHMESTIFGQLARSITGDRFFQYPDEKDPSLWKKATQKSESPPPSEQQQPSPSSSKLPSGAADNPEKEAQSLGGLEQRTMDSEKSDKESDGLVVGWYGPDDPENPQNWPNSLKHFVTFQMCLLNFAVYIASSIYVPGETGLMEEFHVSPVVATLGLSLFVFGYGVGPMLWSPLSEMPTLGRTGIFFFTLLAFILFQLPVGLAPNVACFLFFRWLTGFFGSPCLATGGGTITDIYPPTSVPIYLVLWSSAGIMGPVFGPVIGGFLVPAMGWRWTIWVFTFLCILVLAIMFFFFPETSSPNILHKRAERLRKSTGKPNLKSQTEVDSVNYSLKDNLRLLTRAFTLTFTEPIIFLIDLYAALLYGVLYIWFESFPIVFGDIHHFSSGEQGLVFLGILVFAAFSVPALIYWLKVSLIPKMQSDNFRPEMVLPPTFVGCFVLPACLFWFGWSSRESVHWIVPVVGSGSFAIGIVTLFNSVYTYIGMIYAPYAASVFAGATLFRASLGAAFPAVCRLITTLLFSIISYSPELFLTRGFQLGAGNVREARCWPWELAPGRHRSVVHPHSLYILSCKFCLLVHEIAALI</sequence>
<dbReference type="CDD" id="cd17323">
    <property type="entry name" value="MFS_Tpo1_MDR_like"/>
    <property type="match status" value="1"/>
</dbReference>
<dbReference type="Gene3D" id="1.20.1250.20">
    <property type="entry name" value="MFS general substrate transporter like domains"/>
    <property type="match status" value="1"/>
</dbReference>
<keyword evidence="4 6" id="KW-0472">Membrane</keyword>
<dbReference type="PANTHER" id="PTHR23502:SF23">
    <property type="entry name" value="FLUCONAZOLE RESISTANCE PROTEIN 1"/>
    <property type="match status" value="1"/>
</dbReference>
<evidence type="ECO:0000256" key="4">
    <source>
        <dbReference type="ARBA" id="ARBA00023136"/>
    </source>
</evidence>
<protein>
    <recommendedName>
        <fullName evidence="7">Major facilitator superfamily (MFS) profile domain-containing protein</fullName>
    </recommendedName>
</protein>
<feature type="region of interest" description="Disordered" evidence="5">
    <location>
        <begin position="40"/>
        <end position="107"/>
    </location>
</feature>
<evidence type="ECO:0000259" key="7">
    <source>
        <dbReference type="PROSITE" id="PS50850"/>
    </source>
</evidence>
<evidence type="ECO:0000256" key="6">
    <source>
        <dbReference type="SAM" id="Phobius"/>
    </source>
</evidence>
<dbReference type="InterPro" id="IPR020846">
    <property type="entry name" value="MFS_dom"/>
</dbReference>
<dbReference type="InterPro" id="IPR036259">
    <property type="entry name" value="MFS_trans_sf"/>
</dbReference>
<feature type="transmembrane region" description="Helical" evidence="6">
    <location>
        <begin position="161"/>
        <end position="184"/>
    </location>
</feature>
<dbReference type="SUPFAM" id="SSF103473">
    <property type="entry name" value="MFS general substrate transporter"/>
    <property type="match status" value="1"/>
</dbReference>
<feature type="compositionally biased region" description="Low complexity" evidence="5">
    <location>
        <begin position="60"/>
        <end position="73"/>
    </location>
</feature>
<organism evidence="8 9">
    <name type="scientific">Apiospora saccharicola</name>
    <dbReference type="NCBI Taxonomy" id="335842"/>
    <lineage>
        <taxon>Eukaryota</taxon>
        <taxon>Fungi</taxon>
        <taxon>Dikarya</taxon>
        <taxon>Ascomycota</taxon>
        <taxon>Pezizomycotina</taxon>
        <taxon>Sordariomycetes</taxon>
        <taxon>Xylariomycetidae</taxon>
        <taxon>Amphisphaeriales</taxon>
        <taxon>Apiosporaceae</taxon>
        <taxon>Apiospora</taxon>
    </lineage>
</organism>
<feature type="transmembrane region" description="Helical" evidence="6">
    <location>
        <begin position="402"/>
        <end position="422"/>
    </location>
</feature>
<dbReference type="EMBL" id="JAQQWM010000008">
    <property type="protein sequence ID" value="KAK8054290.1"/>
    <property type="molecule type" value="Genomic_DNA"/>
</dbReference>
<feature type="transmembrane region" description="Helical" evidence="6">
    <location>
        <begin position="363"/>
        <end position="382"/>
    </location>
</feature>
<feature type="transmembrane region" description="Helical" evidence="6">
    <location>
        <begin position="286"/>
        <end position="306"/>
    </location>
</feature>